<dbReference type="AlphaFoldDB" id="A0AAU9UJE9"/>
<evidence type="ECO:0000313" key="4">
    <source>
        <dbReference type="Proteomes" id="UP001153954"/>
    </source>
</evidence>
<evidence type="ECO:0008006" key="5">
    <source>
        <dbReference type="Google" id="ProtNLM"/>
    </source>
</evidence>
<feature type="domain" description="YqaJ viral recombinase" evidence="1">
    <location>
        <begin position="558"/>
        <end position="707"/>
    </location>
</feature>
<name>A0AAU9UJE9_EUPED</name>
<dbReference type="InterPro" id="IPR019080">
    <property type="entry name" value="YqaJ_viral_recombinase"/>
</dbReference>
<evidence type="ECO:0000313" key="3">
    <source>
        <dbReference type="EMBL" id="CAH2099460.1"/>
    </source>
</evidence>
<evidence type="ECO:0000259" key="2">
    <source>
        <dbReference type="Pfam" id="PF20700"/>
    </source>
</evidence>
<proteinExistence type="predicted"/>
<sequence>MPKKPRKFEHDNQSENSDQISVLRVDPVAKKQLGRSAFAEIHQNSENEVQNLNLHVGPFEFFCRSRFALLITTEEEKKIEEKHIGRRIVNVSYFTNKLLELCNHGPLGCSANEIILTGEKQNGLMSIFSFKCKMCNTDLIINNDNCENNSLNLNTCAVAGTIATGCGRSQLEELFSAMDMPSLTEHVYDLNHELIGKHWEKVLIQNMKEAGQREKEIAIIEGKVTEDGYGDIDVIVDGCWSKRSYKKNYSALSGAAAIIGKNTGEILYIGIKNKFCQVCATTSTDQEPKEHICFKNYSGPSTGMESTILVEGFKKSIEQHGLIYGKLISDGDASTYSKVLEARPYQNKTVEKIECRNHLLRNLCNKLQALSVDTKYLLKHRKSVTKKVILAIRCTIVKAIKQHKNNSDVELLFDDILRCHTHAFGDHSKCKAYFCTKVGEVDKNKVSDGFFTSALWQRINIIVQSIAAHSRSLIYDLDSNCVENFHSIVAKQKPRKRLFQVSGSGKTDKEYGEMCNKPDMDEETYNKVKEAFLNNLKKTDQEMEKIQKNTILQSDSGEWLELRRSLLTASNLGKIIKRRPNTSCVNTVKEFLYKGNLDHVASIKHGRENERKAIIQLSAQLKKKIERCGLFIDRNLPFLGATPDGLCGDDSVVEVKCPISAYKMGLNEAIEQKKVTFWKMNKNGQIEVNKSHNWFYQTQGQLHITNRKKCIFAVWANENECLRVEIVERDDNFWKYKMEEKLTTFYMDCLLPELIDPRYPRNLQIRDPDYIQKSIEKKS</sequence>
<gene>
    <name evidence="3" type="ORF">EEDITHA_LOCUS14433</name>
</gene>
<dbReference type="CDD" id="cd22343">
    <property type="entry name" value="PDDEXK_lambda_exonuclease-like"/>
    <property type="match status" value="1"/>
</dbReference>
<accession>A0AAU9UJE9</accession>
<dbReference type="Pfam" id="PF20700">
    <property type="entry name" value="Mutator"/>
    <property type="match status" value="1"/>
</dbReference>
<evidence type="ECO:0000259" key="1">
    <source>
        <dbReference type="Pfam" id="PF09588"/>
    </source>
</evidence>
<dbReference type="SUPFAM" id="SSF52980">
    <property type="entry name" value="Restriction endonuclease-like"/>
    <property type="match status" value="1"/>
</dbReference>
<dbReference type="Pfam" id="PF09588">
    <property type="entry name" value="YqaJ"/>
    <property type="match status" value="1"/>
</dbReference>
<dbReference type="PANTHER" id="PTHR46609:SF8">
    <property type="entry name" value="YQAJ VIRAL RECOMBINASE DOMAIN-CONTAINING PROTEIN"/>
    <property type="match status" value="1"/>
</dbReference>
<feature type="domain" description="Mutator-like transposase" evidence="2">
    <location>
        <begin position="85"/>
        <end position="435"/>
    </location>
</feature>
<dbReference type="InterPro" id="IPR051703">
    <property type="entry name" value="NF-kappa-B_Signaling_Reg"/>
</dbReference>
<reference evidence="3" key="1">
    <citation type="submission" date="2022-03" db="EMBL/GenBank/DDBJ databases">
        <authorList>
            <person name="Tunstrom K."/>
        </authorList>
    </citation>
    <scope>NUCLEOTIDE SEQUENCE</scope>
</reference>
<comment type="caution">
    <text evidence="3">The sequence shown here is derived from an EMBL/GenBank/DDBJ whole genome shotgun (WGS) entry which is preliminary data.</text>
</comment>
<organism evidence="3 4">
    <name type="scientific">Euphydryas editha</name>
    <name type="common">Edith's checkerspot</name>
    <dbReference type="NCBI Taxonomy" id="104508"/>
    <lineage>
        <taxon>Eukaryota</taxon>
        <taxon>Metazoa</taxon>
        <taxon>Ecdysozoa</taxon>
        <taxon>Arthropoda</taxon>
        <taxon>Hexapoda</taxon>
        <taxon>Insecta</taxon>
        <taxon>Pterygota</taxon>
        <taxon>Neoptera</taxon>
        <taxon>Endopterygota</taxon>
        <taxon>Lepidoptera</taxon>
        <taxon>Glossata</taxon>
        <taxon>Ditrysia</taxon>
        <taxon>Papilionoidea</taxon>
        <taxon>Nymphalidae</taxon>
        <taxon>Nymphalinae</taxon>
        <taxon>Euphydryas</taxon>
    </lineage>
</organism>
<dbReference type="EMBL" id="CAKOGL010000022">
    <property type="protein sequence ID" value="CAH2099460.1"/>
    <property type="molecule type" value="Genomic_DNA"/>
</dbReference>
<dbReference type="PANTHER" id="PTHR46609">
    <property type="entry name" value="EXONUCLEASE, PHAGE-TYPE/RECB, C-TERMINAL DOMAIN-CONTAINING PROTEIN"/>
    <property type="match status" value="1"/>
</dbReference>
<dbReference type="InterPro" id="IPR011604">
    <property type="entry name" value="PDDEXK-like_dom_sf"/>
</dbReference>
<dbReference type="InterPro" id="IPR011335">
    <property type="entry name" value="Restrct_endonuc-II-like"/>
</dbReference>
<dbReference type="Proteomes" id="UP001153954">
    <property type="component" value="Unassembled WGS sequence"/>
</dbReference>
<protein>
    <recommendedName>
        <fullName evidence="5">YqaJ viral recombinase domain-containing protein</fullName>
    </recommendedName>
</protein>
<keyword evidence="4" id="KW-1185">Reference proteome</keyword>
<dbReference type="GO" id="GO:0006281">
    <property type="term" value="P:DNA repair"/>
    <property type="evidence" value="ECO:0007669"/>
    <property type="project" value="UniProtKB-ARBA"/>
</dbReference>
<dbReference type="InterPro" id="IPR049012">
    <property type="entry name" value="Mutator_transp_dom"/>
</dbReference>
<dbReference type="Gene3D" id="3.90.320.10">
    <property type="match status" value="1"/>
</dbReference>